<protein>
    <submittedName>
        <fullName evidence="1">Uncharacterized protein</fullName>
    </submittedName>
</protein>
<keyword evidence="2" id="KW-1185">Reference proteome</keyword>
<dbReference type="OrthoDB" id="7318059at2"/>
<dbReference type="eggNOG" id="COG4122">
    <property type="taxonomic scope" value="Bacteria"/>
</dbReference>
<dbReference type="HOGENOM" id="CLU_473931_0_0_5"/>
<accession>A0LBY1</accession>
<dbReference type="KEGG" id="mgm:Mmc1_2983"/>
<proteinExistence type="predicted"/>
<dbReference type="Proteomes" id="UP000002586">
    <property type="component" value="Chromosome"/>
</dbReference>
<dbReference type="InterPro" id="IPR029044">
    <property type="entry name" value="Nucleotide-diphossugar_trans"/>
</dbReference>
<evidence type="ECO:0000313" key="1">
    <source>
        <dbReference type="EMBL" id="ABK45474.1"/>
    </source>
</evidence>
<reference evidence="2" key="1">
    <citation type="journal article" date="2009" name="Appl. Environ. Microbiol.">
        <title>Complete genome sequence of the chemolithoautotrophic marine magnetotactic coccus strain MC-1.</title>
        <authorList>
            <person name="Schubbe S."/>
            <person name="Williams T.J."/>
            <person name="Xie G."/>
            <person name="Kiss H.E."/>
            <person name="Brettin T.S."/>
            <person name="Martinez D."/>
            <person name="Ross C.A."/>
            <person name="Schuler D."/>
            <person name="Cox B.L."/>
            <person name="Nealson K.H."/>
            <person name="Bazylinski D.A."/>
        </authorList>
    </citation>
    <scope>NUCLEOTIDE SEQUENCE [LARGE SCALE GENOMIC DNA]</scope>
    <source>
        <strain evidence="2">ATCC BAA-1437 / JCM 17883 / MC-1</strain>
    </source>
</reference>
<dbReference type="RefSeq" id="WP_011714538.1">
    <property type="nucleotide sequence ID" value="NC_008576.1"/>
</dbReference>
<gene>
    <name evidence="1" type="ordered locus">Mmc1_2983</name>
</gene>
<sequence>MHEPQPVFITGADSHFLMPLFALLQSMRNYAPQSKLYVCDFGMSQPVQDFFRALGILLPRPAAMDPTIHAFEKKMRITEFLGEMRPETVVWIDSDCCLTGDLLAQVQELCAQHEAPFMAAVTEEVATVGGFIEATQEKHNIAPFMAMLAAHPATTTHAWPYFNAGFYIAHKMWDWQQRLNMEGRHVPGHFLHEQNFFNYLLQTAWSGEIIPLDGDCWNVHDERLKQVQGRVCHESSPSARLYLGDKPVLFVHTTSPDPTVVRGGRCPISVDNELLPVSVVRRVPCNPWVDDHILKQAFSFIRHEAALLRRCGLLTDAPTVDPTPAAPLKRHDYRSPGGVHLDPSALLPSLQAVEPLQFGALALRTEIPHRFYGASLGGVPWPCSTLDEAHLIFNHALAVNGGRGLVMGQHALWFVVHLALAGLTLDVVDPTLEQAEVKALYQQTLTKAHLLERVRLYAQPQPLHKGQPEGALWDLVFMGWMGVPQSEAEAINHVAGAMQARALLLLYGGLAQPSRQQGVVQLQERGWQVQVQQTMQQIAVAWRGSVQPFSHQPDPAVNWPECPLARRLAAVKAQR</sequence>
<dbReference type="SUPFAM" id="SSF53448">
    <property type="entry name" value="Nucleotide-diphospho-sugar transferases"/>
    <property type="match status" value="1"/>
</dbReference>
<evidence type="ECO:0000313" key="2">
    <source>
        <dbReference type="Proteomes" id="UP000002586"/>
    </source>
</evidence>
<dbReference type="EMBL" id="CP000471">
    <property type="protein sequence ID" value="ABK45474.1"/>
    <property type="molecule type" value="Genomic_DNA"/>
</dbReference>
<dbReference type="STRING" id="156889.Mmc1_2983"/>
<dbReference type="AlphaFoldDB" id="A0LBY1"/>
<reference evidence="1 2" key="2">
    <citation type="journal article" date="2012" name="Int. J. Syst. Evol. Microbiol.">
        <title>Magnetococcus marinus gen. nov., sp. nov., a marine, magnetotactic bacterium that represents a novel lineage (Magnetococcaceae fam. nov.; Magnetococcales ord. nov.) at the base of the Alphaproteobacteria.</title>
        <authorList>
            <person name="Bazylinski D.A."/>
            <person name="Williams T.J."/>
            <person name="Lefevre C.T."/>
            <person name="Berg R.J."/>
            <person name="Zhang C.L."/>
            <person name="Bowser S.S."/>
            <person name="Dean A.J."/>
            <person name="Beveridge T.J."/>
        </authorList>
    </citation>
    <scope>NUCLEOTIDE SEQUENCE [LARGE SCALE GENOMIC DNA]</scope>
    <source>
        <strain evidence="2">ATCC BAA-1437 / JCM 17883 / MC-1</strain>
    </source>
</reference>
<name>A0LBY1_MAGMM</name>
<dbReference type="eggNOG" id="COG0457">
    <property type="taxonomic scope" value="Bacteria"/>
</dbReference>
<organism evidence="1 2">
    <name type="scientific">Magnetococcus marinus (strain ATCC BAA-1437 / JCM 17883 / MC-1)</name>
    <dbReference type="NCBI Taxonomy" id="156889"/>
    <lineage>
        <taxon>Bacteria</taxon>
        <taxon>Pseudomonadati</taxon>
        <taxon>Pseudomonadota</taxon>
        <taxon>Magnetococcia</taxon>
        <taxon>Magnetococcales</taxon>
        <taxon>Magnetococcaceae</taxon>
        <taxon>Magnetococcus</taxon>
    </lineage>
</organism>